<accession>A0A7J5TG02</accession>
<dbReference type="InterPro" id="IPR036465">
    <property type="entry name" value="vWFA_dom_sf"/>
</dbReference>
<dbReference type="PANTHER" id="PTHR10579">
    <property type="entry name" value="CALCIUM-ACTIVATED CHLORIDE CHANNEL REGULATOR"/>
    <property type="match status" value="1"/>
</dbReference>
<evidence type="ECO:0000313" key="5">
    <source>
        <dbReference type="Proteomes" id="UP000429211"/>
    </source>
</evidence>
<sequence length="835" mass="88521">MRHTRIQQAKPERSFAERIVAVIVAIAMLGGMGYATTSAAMADDTEQTTEQQAGISLGLHDYDRNAINDGRTVGETSHGTTVDSNVEPASNTTIAKTAGGDSEDLGAPTHRKYIRDNGDGTYWLSLDVTGASRASTEKKHQPADVVLVMDSSGSMAGQRWNTATAAATALAQKLLTSENAALPVDEQVQMSVVDFDTTARNMELGGTYWTTDSDKVSTSFSQMDASSDNGGGTNWEAALKSANGLSSNRAGVAKYIVFVSDGTPSFRNSSMGTYCSGWSGRNPECAYYQENDVYGTGKGDPGGRNFNAAVNVANNRSGAALYAVSTGSEANEQMSKFANTINPKGTFFDGTDEAKLTAAFDSIIEEINRNSTYQDVLIQDTLSGYAVATDSHGGQGALTEMSAQSEDGDDVTNTDPAAKTMQVHYDQTSKKLELSFPQGTKLSQNVTYTVSVLIKPSDEAYQYFIEHSGNYPDTGDHDTDAEGNETSSNKLGFFSNAENEANVLYKVVTDVNGEEQVGDQKSAAYSRPVIQVKVPKLTLVKGVDNTNAGGDSSEYAAKPEYWKLSALKNNGAYGIDNKTPDQVVAADGVVTKKAVGQTMLAPGTYMLSETADESTQYKYFGGFAASDWTCADAEGKAVKVIKSSNGTQKVTLSGDAEVTCTVVNTAKPASLTWQKVDEHNRSKYLGGSEWTLQGPGTDGESVKVTDNGAASGDPKQLADMDTTSGNNGEGYLRVDDLKWGEYTLTETKAPANYHLPTGSAATHAVSVLPDAKTNTDVEFVKDAGSITNERITVSALPLTGGMTDRQWLFVGGVVGGLAVLLIGAAGVWNGKKRLV</sequence>
<dbReference type="Proteomes" id="UP000429211">
    <property type="component" value="Unassembled WGS sequence"/>
</dbReference>
<feature type="transmembrane region" description="Helical" evidence="2">
    <location>
        <begin position="807"/>
        <end position="828"/>
    </location>
</feature>
<dbReference type="Pfam" id="PF17802">
    <property type="entry name" value="SpaA"/>
    <property type="match status" value="1"/>
</dbReference>
<dbReference type="PROSITE" id="PS50234">
    <property type="entry name" value="VWFA"/>
    <property type="match status" value="1"/>
</dbReference>
<reference evidence="4 5" key="1">
    <citation type="journal article" date="2019" name="Nat. Med.">
        <title>A library of human gut bacterial isolates paired with longitudinal multiomics data enables mechanistic microbiome research.</title>
        <authorList>
            <person name="Poyet M."/>
            <person name="Groussin M."/>
            <person name="Gibbons S.M."/>
            <person name="Avila-Pacheco J."/>
            <person name="Jiang X."/>
            <person name="Kearney S.M."/>
            <person name="Perrotta A.R."/>
            <person name="Berdy B."/>
            <person name="Zhao S."/>
            <person name="Lieberman T.D."/>
            <person name="Swanson P.K."/>
            <person name="Smith M."/>
            <person name="Roesemann S."/>
            <person name="Alexander J.E."/>
            <person name="Rich S.A."/>
            <person name="Livny J."/>
            <person name="Vlamakis H."/>
            <person name="Clish C."/>
            <person name="Bullock K."/>
            <person name="Deik A."/>
            <person name="Scott J."/>
            <person name="Pierce K.A."/>
            <person name="Xavier R.J."/>
            <person name="Alm E.J."/>
        </authorList>
    </citation>
    <scope>NUCLEOTIDE SEQUENCE [LARGE SCALE GENOMIC DNA]</scope>
    <source>
        <strain evidence="4 5">BIOML-A2</strain>
    </source>
</reference>
<keyword evidence="2" id="KW-1133">Transmembrane helix</keyword>
<dbReference type="SMART" id="SM00327">
    <property type="entry name" value="VWA"/>
    <property type="match status" value="1"/>
</dbReference>
<dbReference type="Pfam" id="PF13519">
    <property type="entry name" value="VWA_2"/>
    <property type="match status" value="1"/>
</dbReference>
<protein>
    <submittedName>
        <fullName evidence="4">VWA domain-containing protein</fullName>
    </submittedName>
</protein>
<dbReference type="GO" id="GO:0005975">
    <property type="term" value="P:carbohydrate metabolic process"/>
    <property type="evidence" value="ECO:0007669"/>
    <property type="project" value="UniProtKB-ARBA"/>
</dbReference>
<organism evidence="4 5">
    <name type="scientific">Bifidobacterium dentium</name>
    <dbReference type="NCBI Taxonomy" id="1689"/>
    <lineage>
        <taxon>Bacteria</taxon>
        <taxon>Bacillati</taxon>
        <taxon>Actinomycetota</taxon>
        <taxon>Actinomycetes</taxon>
        <taxon>Bifidobacteriales</taxon>
        <taxon>Bifidobacteriaceae</taxon>
        <taxon>Bifidobacterium</taxon>
    </lineage>
</organism>
<name>A0A7J5TG02_9BIFI</name>
<proteinExistence type="predicted"/>
<dbReference type="PANTHER" id="PTHR10579:SF43">
    <property type="entry name" value="ZINC FINGER (C3HC4-TYPE RING FINGER) FAMILY PROTEIN"/>
    <property type="match status" value="1"/>
</dbReference>
<dbReference type="Gene3D" id="2.60.40.10">
    <property type="entry name" value="Immunoglobulins"/>
    <property type="match status" value="1"/>
</dbReference>
<keyword evidence="2" id="KW-0812">Transmembrane</keyword>
<dbReference type="InterPro" id="IPR051266">
    <property type="entry name" value="CLCR"/>
</dbReference>
<dbReference type="Pfam" id="PF24558">
    <property type="entry name" value="DUF7604"/>
    <property type="match status" value="1"/>
</dbReference>
<dbReference type="SUPFAM" id="SSF53300">
    <property type="entry name" value="vWA-like"/>
    <property type="match status" value="1"/>
</dbReference>
<comment type="caution">
    <text evidence="4">The sequence shown here is derived from an EMBL/GenBank/DDBJ whole genome shotgun (WGS) entry which is preliminary data.</text>
</comment>
<feature type="domain" description="VWFA" evidence="3">
    <location>
        <begin position="144"/>
        <end position="367"/>
    </location>
</feature>
<dbReference type="InterPro" id="IPR041033">
    <property type="entry name" value="SpaA_PFL_dom_1"/>
</dbReference>
<evidence type="ECO:0000256" key="2">
    <source>
        <dbReference type="SAM" id="Phobius"/>
    </source>
</evidence>
<evidence type="ECO:0000256" key="1">
    <source>
        <dbReference type="SAM" id="MobiDB-lite"/>
    </source>
</evidence>
<evidence type="ECO:0000313" key="4">
    <source>
        <dbReference type="EMBL" id="KAB7458551.1"/>
    </source>
</evidence>
<dbReference type="AlphaFoldDB" id="A0A7J5TG02"/>
<keyword evidence="2" id="KW-0472">Membrane</keyword>
<dbReference type="CDD" id="cd00198">
    <property type="entry name" value="vWFA"/>
    <property type="match status" value="1"/>
</dbReference>
<evidence type="ECO:0000259" key="3">
    <source>
        <dbReference type="PROSITE" id="PS50234"/>
    </source>
</evidence>
<dbReference type="Gene3D" id="3.40.50.410">
    <property type="entry name" value="von Willebrand factor, type A domain"/>
    <property type="match status" value="1"/>
</dbReference>
<dbReference type="RefSeq" id="WP_152029510.1">
    <property type="nucleotide sequence ID" value="NZ_WDPD01000025.1"/>
</dbReference>
<dbReference type="InterPro" id="IPR045826">
    <property type="entry name" value="SpaA_PFL_dom_2"/>
</dbReference>
<dbReference type="InterPro" id="IPR002035">
    <property type="entry name" value="VWF_A"/>
</dbReference>
<dbReference type="Pfam" id="PF19403">
    <property type="entry name" value="SpaA_2"/>
    <property type="match status" value="1"/>
</dbReference>
<feature type="region of interest" description="Disordered" evidence="1">
    <location>
        <begin position="686"/>
        <end position="725"/>
    </location>
</feature>
<gene>
    <name evidence="4" type="ORF">GBB04_11165</name>
</gene>
<dbReference type="EMBL" id="WDPD01000025">
    <property type="protein sequence ID" value="KAB7458551.1"/>
    <property type="molecule type" value="Genomic_DNA"/>
</dbReference>
<dbReference type="InterPro" id="IPR055384">
    <property type="entry name" value="DUF7604"/>
</dbReference>
<dbReference type="InterPro" id="IPR013783">
    <property type="entry name" value="Ig-like_fold"/>
</dbReference>